<evidence type="ECO:0000256" key="3">
    <source>
        <dbReference type="SAM" id="SignalP"/>
    </source>
</evidence>
<dbReference type="PROSITE" id="PS51257">
    <property type="entry name" value="PROKAR_LIPOPROTEIN"/>
    <property type="match status" value="1"/>
</dbReference>
<dbReference type="Pfam" id="PF11611">
    <property type="entry name" value="DUF4352"/>
    <property type="match status" value="1"/>
</dbReference>
<feature type="compositionally biased region" description="Acidic residues" evidence="2">
    <location>
        <begin position="70"/>
        <end position="80"/>
    </location>
</feature>
<proteinExistence type="predicted"/>
<accession>A0ABT1RZC4</accession>
<feature type="region of interest" description="Disordered" evidence="2">
    <location>
        <begin position="24"/>
        <end position="85"/>
    </location>
</feature>
<feature type="domain" description="DUF4352" evidence="4">
    <location>
        <begin position="85"/>
        <end position="193"/>
    </location>
</feature>
<keyword evidence="6" id="KW-1185">Reference proteome</keyword>
<comment type="caution">
    <text evidence="5">The sequence shown here is derived from an EMBL/GenBank/DDBJ whole genome shotgun (WGS) entry which is preliminary data.</text>
</comment>
<protein>
    <submittedName>
        <fullName evidence="5">DUF4352 domain-containing protein</fullName>
    </submittedName>
</protein>
<reference evidence="5 6" key="1">
    <citation type="submission" date="2022-06" db="EMBL/GenBank/DDBJ databases">
        <title>Isolation of gut microbiota from human fecal samples.</title>
        <authorList>
            <person name="Pamer E.G."/>
            <person name="Barat B."/>
            <person name="Waligurski E."/>
            <person name="Medina S."/>
            <person name="Paddock L."/>
            <person name="Mostad J."/>
        </authorList>
    </citation>
    <scope>NUCLEOTIDE SEQUENCE [LARGE SCALE GENOMIC DNA]</scope>
    <source>
        <strain evidence="5 6">DFI.9.73</strain>
    </source>
</reference>
<dbReference type="InterPro" id="IPR029051">
    <property type="entry name" value="DUF4352"/>
</dbReference>
<evidence type="ECO:0000313" key="6">
    <source>
        <dbReference type="Proteomes" id="UP001524473"/>
    </source>
</evidence>
<sequence length="218" mass="22978">MKCKPVILSILCAAVFLTAAGCQSGSGTAGTASGKQPAVSSAASEPGGASSGEDSQIAKEDSQAAKTEPEESVSEPEESILEMGTEGTLKTWNVTVSSMDFTDSISDNEYTAFKPQEGNLYLSIAISVKNTGKQADIFLPSYGFGDDISAKVLYGDGYEYSSTNLLGYSKELHNVSLNPLSSTDSEITFALPIEVAESSEPLVLRLTSGKETLSYRLR</sequence>
<evidence type="ECO:0000313" key="5">
    <source>
        <dbReference type="EMBL" id="MCQ4840032.1"/>
    </source>
</evidence>
<feature type="signal peptide" evidence="3">
    <location>
        <begin position="1"/>
        <end position="19"/>
    </location>
</feature>
<feature type="compositionally biased region" description="Basic and acidic residues" evidence="2">
    <location>
        <begin position="56"/>
        <end position="69"/>
    </location>
</feature>
<feature type="compositionally biased region" description="Low complexity" evidence="2">
    <location>
        <begin position="24"/>
        <end position="55"/>
    </location>
</feature>
<evidence type="ECO:0000259" key="4">
    <source>
        <dbReference type="Pfam" id="PF11611"/>
    </source>
</evidence>
<evidence type="ECO:0000256" key="2">
    <source>
        <dbReference type="SAM" id="MobiDB-lite"/>
    </source>
</evidence>
<evidence type="ECO:0000256" key="1">
    <source>
        <dbReference type="ARBA" id="ARBA00022729"/>
    </source>
</evidence>
<feature type="chain" id="PRO_5045132235" evidence="3">
    <location>
        <begin position="20"/>
        <end position="218"/>
    </location>
</feature>
<dbReference type="InterPro" id="IPR029050">
    <property type="entry name" value="Immunoprotect_excell_Ig-like"/>
</dbReference>
<name>A0ABT1RZC4_9FIRM</name>
<dbReference type="GeneID" id="90533707"/>
<dbReference type="RefSeq" id="WP_066867024.1">
    <property type="nucleotide sequence ID" value="NZ_CABKVV010000014.1"/>
</dbReference>
<dbReference type="Gene3D" id="2.60.40.1240">
    <property type="match status" value="1"/>
</dbReference>
<dbReference type="EMBL" id="JANFZH010000018">
    <property type="protein sequence ID" value="MCQ4840032.1"/>
    <property type="molecule type" value="Genomic_DNA"/>
</dbReference>
<dbReference type="Proteomes" id="UP001524473">
    <property type="component" value="Unassembled WGS sequence"/>
</dbReference>
<organism evidence="5 6">
    <name type="scientific">Neglectibacter timonensis</name>
    <dbReference type="NCBI Taxonomy" id="1776382"/>
    <lineage>
        <taxon>Bacteria</taxon>
        <taxon>Bacillati</taxon>
        <taxon>Bacillota</taxon>
        <taxon>Clostridia</taxon>
        <taxon>Eubacteriales</taxon>
        <taxon>Oscillospiraceae</taxon>
        <taxon>Neglectibacter</taxon>
    </lineage>
</organism>
<gene>
    <name evidence="5" type="ORF">NE695_08900</name>
</gene>
<keyword evidence="1 3" id="KW-0732">Signal</keyword>